<dbReference type="InterPro" id="IPR016147">
    <property type="entry name" value="Pili_assmbl_chaperone_N"/>
</dbReference>
<dbReference type="NCBIfam" id="NF007398">
    <property type="entry name" value="PRK09926.1"/>
    <property type="match status" value="1"/>
</dbReference>
<dbReference type="GO" id="GO:0030288">
    <property type="term" value="C:outer membrane-bounded periplasmic space"/>
    <property type="evidence" value="ECO:0007669"/>
    <property type="project" value="InterPro"/>
</dbReference>
<evidence type="ECO:0000256" key="8">
    <source>
        <dbReference type="RuleBase" id="RU003918"/>
    </source>
</evidence>
<evidence type="ECO:0000256" key="2">
    <source>
        <dbReference type="ARBA" id="ARBA00007399"/>
    </source>
</evidence>
<comment type="subcellular location">
    <subcellularLocation>
        <location evidence="1 8">Periplasm</location>
    </subcellularLocation>
</comment>
<sequence>MLYVKKSLTAIVLASAVFSTFSYADIIISGTRIVYDENKKDVSIRLENKGTRPLLVQNWIDLGNDNDDPGSIKAPFVSTPPPVSRVEPKRGQSVKIMYTQASALPKDRESVFWFNVLEVPPKADTSKEENKSLLQLAFRTRIKLFYRPTGLKGQPAEAAKQLKWQIASEQGHAVLRADNSTPYFVSFNDATYTAGGKRYDVEATMVAPFSKSSFTVKGLSGASAGKLEYHAINDFGGLIEGSVSL</sequence>
<dbReference type="InterPro" id="IPR016148">
    <property type="entry name" value="Pili_assmbl_chaperone_C"/>
</dbReference>
<dbReference type="PROSITE" id="PS00635">
    <property type="entry name" value="PILI_CHAPERONE"/>
    <property type="match status" value="1"/>
</dbReference>
<dbReference type="InterPro" id="IPR036316">
    <property type="entry name" value="Pili_assmbl_chap_C_dom_sf"/>
</dbReference>
<evidence type="ECO:0000259" key="10">
    <source>
        <dbReference type="Pfam" id="PF00345"/>
    </source>
</evidence>
<dbReference type="AlphaFoldDB" id="A0A5Y9WSL9"/>
<evidence type="ECO:0000256" key="5">
    <source>
        <dbReference type="ARBA" id="ARBA00022764"/>
    </source>
</evidence>
<evidence type="ECO:0000256" key="6">
    <source>
        <dbReference type="ARBA" id="ARBA00023186"/>
    </source>
</evidence>
<accession>A0A5Y9WSL9</accession>
<proteinExistence type="inferred from homology"/>
<evidence type="ECO:0000313" key="12">
    <source>
        <dbReference type="EMBL" id="ECQ8228209.1"/>
    </source>
</evidence>
<dbReference type="PANTHER" id="PTHR30251">
    <property type="entry name" value="PILUS ASSEMBLY CHAPERONE"/>
    <property type="match status" value="1"/>
</dbReference>
<dbReference type="SUPFAM" id="SSF49354">
    <property type="entry name" value="PapD-like"/>
    <property type="match status" value="1"/>
</dbReference>
<protein>
    <submittedName>
        <fullName evidence="12">Fimbrial chaperone</fullName>
    </submittedName>
</protein>
<dbReference type="SUPFAM" id="SSF49584">
    <property type="entry name" value="Periplasmic chaperone C-domain"/>
    <property type="match status" value="1"/>
</dbReference>
<comment type="caution">
    <text evidence="12">The sequence shown here is derived from an EMBL/GenBank/DDBJ whole genome shotgun (WGS) entry which is preliminary data.</text>
</comment>
<keyword evidence="6 8" id="KW-0143">Chaperone</keyword>
<dbReference type="Pfam" id="PF00345">
    <property type="entry name" value="PapD_N"/>
    <property type="match status" value="1"/>
</dbReference>
<evidence type="ECO:0000256" key="7">
    <source>
        <dbReference type="ARBA" id="ARBA00023319"/>
    </source>
</evidence>
<dbReference type="InterPro" id="IPR050643">
    <property type="entry name" value="Periplasmic_pilus_chap"/>
</dbReference>
<keyword evidence="7" id="KW-0393">Immunoglobulin domain</keyword>
<dbReference type="PANTHER" id="PTHR30251:SF2">
    <property type="entry name" value="FIMBRIAL CHAPERONE YADV-RELATED"/>
    <property type="match status" value="1"/>
</dbReference>
<evidence type="ECO:0000256" key="3">
    <source>
        <dbReference type="ARBA" id="ARBA00022558"/>
    </source>
</evidence>
<dbReference type="Gene3D" id="2.60.40.10">
    <property type="entry name" value="Immunoglobulins"/>
    <property type="match status" value="2"/>
</dbReference>
<dbReference type="FunFam" id="2.60.40.10:FF:000458">
    <property type="entry name" value="Molecular chaperone FimC"/>
    <property type="match status" value="1"/>
</dbReference>
<dbReference type="InterPro" id="IPR008962">
    <property type="entry name" value="PapD-like_sf"/>
</dbReference>
<evidence type="ECO:0000256" key="1">
    <source>
        <dbReference type="ARBA" id="ARBA00004418"/>
    </source>
</evidence>
<comment type="similarity">
    <text evidence="2 8">Belongs to the periplasmic pilus chaperone family.</text>
</comment>
<dbReference type="PRINTS" id="PR00969">
    <property type="entry name" value="CHAPERONPILI"/>
</dbReference>
<feature type="chain" id="PRO_5026032399" evidence="9">
    <location>
        <begin position="25"/>
        <end position="245"/>
    </location>
</feature>
<dbReference type="InterPro" id="IPR001829">
    <property type="entry name" value="Pili_assmbl_chaperone_bac"/>
</dbReference>
<keyword evidence="4 9" id="KW-0732">Signal</keyword>
<evidence type="ECO:0000256" key="9">
    <source>
        <dbReference type="SAM" id="SignalP"/>
    </source>
</evidence>
<evidence type="ECO:0000259" key="11">
    <source>
        <dbReference type="Pfam" id="PF02753"/>
    </source>
</evidence>
<dbReference type="InterPro" id="IPR013783">
    <property type="entry name" value="Ig-like_fold"/>
</dbReference>
<organism evidence="12">
    <name type="scientific">Salmonella enterica</name>
    <name type="common">Salmonella choleraesuis</name>
    <dbReference type="NCBI Taxonomy" id="28901"/>
    <lineage>
        <taxon>Bacteria</taxon>
        <taxon>Pseudomonadati</taxon>
        <taxon>Pseudomonadota</taxon>
        <taxon>Gammaproteobacteria</taxon>
        <taxon>Enterobacterales</taxon>
        <taxon>Enterobacteriaceae</taxon>
        <taxon>Salmonella</taxon>
    </lineage>
</organism>
<dbReference type="GO" id="GO:0071555">
    <property type="term" value="P:cell wall organization"/>
    <property type="evidence" value="ECO:0007669"/>
    <property type="project" value="InterPro"/>
</dbReference>
<dbReference type="Pfam" id="PF02753">
    <property type="entry name" value="PapD_C"/>
    <property type="match status" value="1"/>
</dbReference>
<gene>
    <name evidence="12" type="ORF">F0148_19150</name>
</gene>
<feature type="signal peptide" evidence="9">
    <location>
        <begin position="1"/>
        <end position="24"/>
    </location>
</feature>
<keyword evidence="5" id="KW-0574">Periplasm</keyword>
<name>A0A5Y9WSL9_SALER</name>
<reference evidence="12" key="1">
    <citation type="submission" date="2019-09" db="EMBL/GenBank/DDBJ databases">
        <authorList>
            <consortium name="PulseNet: The National Subtyping Network for Foodborne Disease Surveillance"/>
            <person name="Tarr C.L."/>
            <person name="Trees E."/>
            <person name="Katz L.S."/>
            <person name="Carleton-Romer H.A."/>
            <person name="Stroika S."/>
            <person name="Kucerova Z."/>
            <person name="Roache K.F."/>
            <person name="Sabol A.L."/>
            <person name="Besser J."/>
            <person name="Gerner-Smidt P."/>
        </authorList>
    </citation>
    <scope>NUCLEOTIDE SEQUENCE</scope>
    <source>
        <strain evidence="12">PNUSAS095239</strain>
    </source>
</reference>
<feature type="domain" description="Pili assembly chaperone N-terminal" evidence="10">
    <location>
        <begin position="26"/>
        <end position="151"/>
    </location>
</feature>
<feature type="domain" description="Pili assembly chaperone C-terminal" evidence="11">
    <location>
        <begin position="178"/>
        <end position="238"/>
    </location>
</feature>
<dbReference type="EMBL" id="AAKDAV010000019">
    <property type="protein sequence ID" value="ECQ8228209.1"/>
    <property type="molecule type" value="Genomic_DNA"/>
</dbReference>
<keyword evidence="3" id="KW-1029">Fimbrium biogenesis</keyword>
<evidence type="ECO:0000256" key="4">
    <source>
        <dbReference type="ARBA" id="ARBA00022729"/>
    </source>
</evidence>
<dbReference type="InterPro" id="IPR018046">
    <property type="entry name" value="Pili_assmbl_chaperone_CS"/>
</dbReference>